<proteinExistence type="predicted"/>
<sequence length="69" mass="7064">MIWSIGFGVSDGELLPVVFGDSRGADGVSGGMATTAVETEGLGVPPNDDERQLGDGSHGGTQPKWQSEC</sequence>
<reference evidence="2 3" key="1">
    <citation type="submission" date="2019-11" db="EMBL/GenBank/DDBJ databases">
        <title>Whole genome sequence of Oryza granulata.</title>
        <authorList>
            <person name="Li W."/>
        </authorList>
    </citation>
    <scope>NUCLEOTIDE SEQUENCE [LARGE SCALE GENOMIC DNA]</scope>
    <source>
        <strain evidence="3">cv. Menghai</strain>
        <tissue evidence="2">Leaf</tissue>
    </source>
</reference>
<name>A0A6G1DVT1_9ORYZ</name>
<gene>
    <name evidence="2" type="ORF">E2562_007914</name>
</gene>
<accession>A0A6G1DVT1</accession>
<dbReference type="AlphaFoldDB" id="A0A6G1DVT1"/>
<evidence type="ECO:0000313" key="2">
    <source>
        <dbReference type="EMBL" id="KAF0916630.1"/>
    </source>
</evidence>
<dbReference type="EMBL" id="SPHZ02000005">
    <property type="protein sequence ID" value="KAF0916630.1"/>
    <property type="molecule type" value="Genomic_DNA"/>
</dbReference>
<dbReference type="Proteomes" id="UP000479710">
    <property type="component" value="Unassembled WGS sequence"/>
</dbReference>
<comment type="caution">
    <text evidence="2">The sequence shown here is derived from an EMBL/GenBank/DDBJ whole genome shotgun (WGS) entry which is preliminary data.</text>
</comment>
<keyword evidence="3" id="KW-1185">Reference proteome</keyword>
<protein>
    <recommendedName>
        <fullName evidence="4">DUF834 domain-containing protein</fullName>
    </recommendedName>
</protein>
<evidence type="ECO:0000313" key="3">
    <source>
        <dbReference type="Proteomes" id="UP000479710"/>
    </source>
</evidence>
<feature type="region of interest" description="Disordered" evidence="1">
    <location>
        <begin position="39"/>
        <end position="69"/>
    </location>
</feature>
<evidence type="ECO:0008006" key="4">
    <source>
        <dbReference type="Google" id="ProtNLM"/>
    </source>
</evidence>
<evidence type="ECO:0000256" key="1">
    <source>
        <dbReference type="SAM" id="MobiDB-lite"/>
    </source>
</evidence>
<organism evidence="2 3">
    <name type="scientific">Oryza meyeriana var. granulata</name>
    <dbReference type="NCBI Taxonomy" id="110450"/>
    <lineage>
        <taxon>Eukaryota</taxon>
        <taxon>Viridiplantae</taxon>
        <taxon>Streptophyta</taxon>
        <taxon>Embryophyta</taxon>
        <taxon>Tracheophyta</taxon>
        <taxon>Spermatophyta</taxon>
        <taxon>Magnoliopsida</taxon>
        <taxon>Liliopsida</taxon>
        <taxon>Poales</taxon>
        <taxon>Poaceae</taxon>
        <taxon>BOP clade</taxon>
        <taxon>Oryzoideae</taxon>
        <taxon>Oryzeae</taxon>
        <taxon>Oryzinae</taxon>
        <taxon>Oryza</taxon>
        <taxon>Oryza meyeriana</taxon>
    </lineage>
</organism>